<feature type="region of interest" description="Disordered" evidence="1">
    <location>
        <begin position="481"/>
        <end position="507"/>
    </location>
</feature>
<dbReference type="AlphaFoldDB" id="A0A1Y2I3B1"/>
<keyword evidence="3" id="KW-1185">Reference proteome</keyword>
<evidence type="ECO:0000313" key="2">
    <source>
        <dbReference type="EMBL" id="ORZ41209.1"/>
    </source>
</evidence>
<protein>
    <submittedName>
        <fullName evidence="2">Uncharacterized protein</fullName>
    </submittedName>
</protein>
<name>A0A1Y2I3B1_9FUNG</name>
<sequence length="783" mass="86987">MHWLVQIAAMCPQLTSIDLSNVPYLGNACPVFLYGYQSLAGILRARGGRFTSANEMPVSAVLVNDDKIRDGQFVHDAYFVTRIDWGREEIDVANYVNQRDMASVPDKPDMNPAHFSLVPFADLVGGYQDQAKWAIRDLSIRVVSVEWLALVAEDSRKDDRDTWIESEPRLYKRAGIRKGKDRVFDLNPATTASHPTIKGKVVVATPYLHELRQMMQARGIDPRTQCTQVELHGSNTMVSWMSLMNKPDEFKISAAEKVAQLRSLSLNPLFTLCRFAVHDAYFFTPDQTNLALEAMSKAMPNLLDLSLLNLQVPMDFALMAIDTHFIRRMPQDGKRLQLLRVSCFCPMHEDPVWYSNSANQLGIKAASNKLFDFELDAAMDLRTLALEASGSTYNLKPSKQPQVAIHPDLLRQLESLTVESVTLVQIHPELLHATRSAFMPARAIANFPASLDQTLEHAILPKLRRLQVSTSTLMREPRLHLPTSLPVPTRGPPRLHRPTSNTAPVHAKSLPSCPQLDELFITANGAPAELSALLVSSILAKYPTLSRASLAFTNMSKGDVQQLARTLWDRVSGTHPRLRHLVLEIMCANGGYMRYMSMPHVLDTVALASDAMRDLKPTSVEVDLQPPRPWCDREGKLVECGTCRMKVRVESPRSSTRGLFMDLMGGGRGARKTTSAGHVPSPEAVAKHCPNCAPSGFERVWVMQSGGADTSKVAKPSQTEAAEEVLNTEEGNDDGQWEDWCSDDDADEEKDVAERALPGATMARAEGGARNLWGIKMRFPGEF</sequence>
<gene>
    <name evidence="2" type="ORF">BCR44DRAFT_1001106</name>
</gene>
<accession>A0A1Y2I3B1</accession>
<dbReference type="EMBL" id="MCFL01000001">
    <property type="protein sequence ID" value="ORZ41209.1"/>
    <property type="molecule type" value="Genomic_DNA"/>
</dbReference>
<proteinExistence type="predicted"/>
<dbReference type="Proteomes" id="UP000193411">
    <property type="component" value="Unassembled WGS sequence"/>
</dbReference>
<comment type="caution">
    <text evidence="2">The sequence shown here is derived from an EMBL/GenBank/DDBJ whole genome shotgun (WGS) entry which is preliminary data.</text>
</comment>
<feature type="compositionally biased region" description="Acidic residues" evidence="1">
    <location>
        <begin position="721"/>
        <end position="750"/>
    </location>
</feature>
<reference evidence="2 3" key="1">
    <citation type="submission" date="2016-07" db="EMBL/GenBank/DDBJ databases">
        <title>Pervasive Adenine N6-methylation of Active Genes in Fungi.</title>
        <authorList>
            <consortium name="DOE Joint Genome Institute"/>
            <person name="Mondo S.J."/>
            <person name="Dannebaum R.O."/>
            <person name="Kuo R.C."/>
            <person name="Labutti K."/>
            <person name="Haridas S."/>
            <person name="Kuo A."/>
            <person name="Salamov A."/>
            <person name="Ahrendt S.R."/>
            <person name="Lipzen A."/>
            <person name="Sullivan W."/>
            <person name="Andreopoulos W.B."/>
            <person name="Clum A."/>
            <person name="Lindquist E."/>
            <person name="Daum C."/>
            <person name="Ramamoorthy G.K."/>
            <person name="Gryganskyi A."/>
            <person name="Culley D."/>
            <person name="Magnuson J.K."/>
            <person name="James T.Y."/>
            <person name="O'Malley M.A."/>
            <person name="Stajich J.E."/>
            <person name="Spatafora J.W."/>
            <person name="Visel A."/>
            <person name="Grigoriev I.V."/>
        </authorList>
    </citation>
    <scope>NUCLEOTIDE SEQUENCE [LARGE SCALE GENOMIC DNA]</scope>
    <source>
        <strain evidence="2 3">PL171</strain>
    </source>
</reference>
<evidence type="ECO:0000313" key="3">
    <source>
        <dbReference type="Proteomes" id="UP000193411"/>
    </source>
</evidence>
<organism evidence="2 3">
    <name type="scientific">Catenaria anguillulae PL171</name>
    <dbReference type="NCBI Taxonomy" id="765915"/>
    <lineage>
        <taxon>Eukaryota</taxon>
        <taxon>Fungi</taxon>
        <taxon>Fungi incertae sedis</taxon>
        <taxon>Blastocladiomycota</taxon>
        <taxon>Blastocladiomycetes</taxon>
        <taxon>Blastocladiales</taxon>
        <taxon>Catenariaceae</taxon>
        <taxon>Catenaria</taxon>
    </lineage>
</organism>
<feature type="region of interest" description="Disordered" evidence="1">
    <location>
        <begin position="708"/>
        <end position="750"/>
    </location>
</feature>
<evidence type="ECO:0000256" key="1">
    <source>
        <dbReference type="SAM" id="MobiDB-lite"/>
    </source>
</evidence>